<reference evidence="8 9" key="1">
    <citation type="journal article" date="2023" name="BMC Biol.">
        <title>The compact genome of the sponge Oopsacas minuta (Hexactinellida) is lacking key metazoan core genes.</title>
        <authorList>
            <person name="Santini S."/>
            <person name="Schenkelaars Q."/>
            <person name="Jourda C."/>
            <person name="Duchesne M."/>
            <person name="Belahbib H."/>
            <person name="Rocher C."/>
            <person name="Selva M."/>
            <person name="Riesgo A."/>
            <person name="Vervoort M."/>
            <person name="Leys S.P."/>
            <person name="Kodjabachian L."/>
            <person name="Le Bivic A."/>
            <person name="Borchiellini C."/>
            <person name="Claverie J.M."/>
            <person name="Renard E."/>
        </authorList>
    </citation>
    <scope>NUCLEOTIDE SEQUENCE [LARGE SCALE GENOMIC DNA]</scope>
    <source>
        <strain evidence="8">SPO-2</strain>
    </source>
</reference>
<evidence type="ECO:0000256" key="3">
    <source>
        <dbReference type="ARBA" id="ARBA00022692"/>
    </source>
</evidence>
<keyword evidence="5 7" id="KW-0472">Membrane</keyword>
<feature type="transmembrane region" description="Helical" evidence="7">
    <location>
        <begin position="75"/>
        <end position="94"/>
    </location>
</feature>
<dbReference type="InterPro" id="IPR007248">
    <property type="entry name" value="Mpv17_PMP22"/>
</dbReference>
<evidence type="ECO:0000256" key="4">
    <source>
        <dbReference type="ARBA" id="ARBA00022989"/>
    </source>
</evidence>
<dbReference type="EMBL" id="JAKMXF010000354">
    <property type="protein sequence ID" value="KAI6646587.1"/>
    <property type="molecule type" value="Genomic_DNA"/>
</dbReference>
<sequence>MRNMFRVCIRLLSGNNTASNSSVQKLTFYGRCYKKSPTFTSAVTGCILFALGDIARQQIVEKKGIAHEYSETMRMGTLGLIWVGPVINTWYMILEKSIKISGVRGVLIKIACDQLLFAPILILTIVNFLKKSTNYQEFKQVMSTEYLTVLKTNYLFWPLIQFITFSFIPLSLRVVWVNSISIVWNTFISWVMYGKKQ</sequence>
<comment type="caution">
    <text evidence="8">The sequence shown here is derived from an EMBL/GenBank/DDBJ whole genome shotgun (WGS) entry which is preliminary data.</text>
</comment>
<organism evidence="8 9">
    <name type="scientific">Oopsacas minuta</name>
    <dbReference type="NCBI Taxonomy" id="111878"/>
    <lineage>
        <taxon>Eukaryota</taxon>
        <taxon>Metazoa</taxon>
        <taxon>Porifera</taxon>
        <taxon>Hexactinellida</taxon>
        <taxon>Hexasterophora</taxon>
        <taxon>Lyssacinosida</taxon>
        <taxon>Leucopsacidae</taxon>
        <taxon>Oopsacas</taxon>
    </lineage>
</organism>
<evidence type="ECO:0000256" key="7">
    <source>
        <dbReference type="RuleBase" id="RU363053"/>
    </source>
</evidence>
<proteinExistence type="inferred from homology"/>
<dbReference type="GO" id="GO:0005739">
    <property type="term" value="C:mitochondrion"/>
    <property type="evidence" value="ECO:0007669"/>
    <property type="project" value="TreeGrafter"/>
</dbReference>
<dbReference type="PANTHER" id="PTHR11266:SF17">
    <property type="entry name" value="PROTEIN MPV17"/>
    <property type="match status" value="1"/>
</dbReference>
<keyword evidence="3 7" id="KW-0812">Transmembrane</keyword>
<dbReference type="Pfam" id="PF04117">
    <property type="entry name" value="Mpv17_PMP22"/>
    <property type="match status" value="1"/>
</dbReference>
<accession>A0AAV7JCU6</accession>
<dbReference type="PANTHER" id="PTHR11266">
    <property type="entry name" value="PEROXISOMAL MEMBRANE PROTEIN 2, PXMP2 MPV17"/>
    <property type="match status" value="1"/>
</dbReference>
<feature type="transmembrane region" description="Helical" evidence="7">
    <location>
        <begin position="106"/>
        <end position="129"/>
    </location>
</feature>
<evidence type="ECO:0000256" key="2">
    <source>
        <dbReference type="ARBA" id="ARBA00006824"/>
    </source>
</evidence>
<evidence type="ECO:0000256" key="6">
    <source>
        <dbReference type="ARBA" id="ARBA00049743"/>
    </source>
</evidence>
<gene>
    <name evidence="8" type="ORF">LOD99_12708</name>
</gene>
<protein>
    <recommendedName>
        <fullName evidence="6">Mitochondrial inner membrane protein Mpv17</fullName>
    </recommendedName>
</protein>
<evidence type="ECO:0000313" key="9">
    <source>
        <dbReference type="Proteomes" id="UP001165289"/>
    </source>
</evidence>
<comment type="similarity">
    <text evidence="2 7">Belongs to the peroxisomal membrane protein PXMP2/4 family.</text>
</comment>
<feature type="transmembrane region" description="Helical" evidence="7">
    <location>
        <begin position="37"/>
        <end position="55"/>
    </location>
</feature>
<name>A0AAV7JCU6_9METZ</name>
<keyword evidence="4 7" id="KW-1133">Transmembrane helix</keyword>
<evidence type="ECO:0000313" key="8">
    <source>
        <dbReference type="EMBL" id="KAI6646587.1"/>
    </source>
</evidence>
<evidence type="ECO:0000256" key="5">
    <source>
        <dbReference type="ARBA" id="ARBA00023136"/>
    </source>
</evidence>
<keyword evidence="9" id="KW-1185">Reference proteome</keyword>
<evidence type="ECO:0000256" key="1">
    <source>
        <dbReference type="ARBA" id="ARBA00004141"/>
    </source>
</evidence>
<feature type="transmembrane region" description="Helical" evidence="7">
    <location>
        <begin position="150"/>
        <end position="168"/>
    </location>
</feature>
<dbReference type="GO" id="GO:0016020">
    <property type="term" value="C:membrane"/>
    <property type="evidence" value="ECO:0007669"/>
    <property type="project" value="UniProtKB-SubCell"/>
</dbReference>
<dbReference type="AlphaFoldDB" id="A0AAV7JCU6"/>
<dbReference type="Proteomes" id="UP001165289">
    <property type="component" value="Unassembled WGS sequence"/>
</dbReference>
<comment type="subcellular location">
    <subcellularLocation>
        <location evidence="1">Membrane</location>
        <topology evidence="1">Multi-pass membrane protein</topology>
    </subcellularLocation>
</comment>